<dbReference type="InterPro" id="IPR051609">
    <property type="entry name" value="NmrA/Isoflavone_reductase-like"/>
</dbReference>
<keyword evidence="2" id="KW-0521">NADP</keyword>
<reference evidence="6" key="1">
    <citation type="journal article" date="2013" name="Genome Announc.">
        <title>Draft genome sequence of the grapevine dieback fungus Eutypa lata UCR-EL1.</title>
        <authorList>
            <person name="Blanco-Ulate B."/>
            <person name="Rolshausen P.E."/>
            <person name="Cantu D."/>
        </authorList>
    </citation>
    <scope>NUCLEOTIDE SEQUENCE [LARGE SCALE GENOMIC DNA]</scope>
    <source>
        <strain evidence="6">UCR-EL1</strain>
    </source>
</reference>
<feature type="domain" description="NAD(P)-binding" evidence="4">
    <location>
        <begin position="17"/>
        <end position="119"/>
    </location>
</feature>
<protein>
    <submittedName>
        <fullName evidence="5">Putative isoflavone reductase family protein</fullName>
    </submittedName>
</protein>
<dbReference type="AlphaFoldDB" id="M7SHA4"/>
<evidence type="ECO:0000313" key="5">
    <source>
        <dbReference type="EMBL" id="EMR65664.1"/>
    </source>
</evidence>
<dbReference type="OrthoDB" id="419598at2759"/>
<evidence type="ECO:0000256" key="2">
    <source>
        <dbReference type="ARBA" id="ARBA00022857"/>
    </source>
</evidence>
<dbReference type="KEGG" id="ela:UCREL1_7334"/>
<dbReference type="Proteomes" id="UP000012174">
    <property type="component" value="Unassembled WGS sequence"/>
</dbReference>
<organism evidence="5 6">
    <name type="scientific">Eutypa lata (strain UCR-EL1)</name>
    <name type="common">Grapevine dieback disease fungus</name>
    <name type="synonym">Eutypa armeniacae</name>
    <dbReference type="NCBI Taxonomy" id="1287681"/>
    <lineage>
        <taxon>Eukaryota</taxon>
        <taxon>Fungi</taxon>
        <taxon>Dikarya</taxon>
        <taxon>Ascomycota</taxon>
        <taxon>Pezizomycotina</taxon>
        <taxon>Sordariomycetes</taxon>
        <taxon>Xylariomycetidae</taxon>
        <taxon>Xylariales</taxon>
        <taxon>Diatrypaceae</taxon>
        <taxon>Eutypa</taxon>
    </lineage>
</organism>
<dbReference type="OMA" id="CGIFYER"/>
<accession>M7SHA4</accession>
<dbReference type="eggNOG" id="ENOG502S4YF">
    <property type="taxonomic scope" value="Eukaryota"/>
</dbReference>
<evidence type="ECO:0000256" key="1">
    <source>
        <dbReference type="ARBA" id="ARBA00005725"/>
    </source>
</evidence>
<dbReference type="InterPro" id="IPR036291">
    <property type="entry name" value="NAD(P)-bd_dom_sf"/>
</dbReference>
<dbReference type="Pfam" id="PF13460">
    <property type="entry name" value="NAD_binding_10"/>
    <property type="match status" value="1"/>
</dbReference>
<dbReference type="InterPro" id="IPR016040">
    <property type="entry name" value="NAD(P)-bd_dom"/>
</dbReference>
<dbReference type="Gene3D" id="3.40.50.720">
    <property type="entry name" value="NAD(P)-binding Rossmann-like Domain"/>
    <property type="match status" value="1"/>
</dbReference>
<sequence length="319" mass="36293">MVRRTSTAMMRIAIAGAGGFATILAQQLSQSAHALLVLSTREHPEFEEYDCQVAVVNYHDVEDLRFTLQGVDLVISTISGPEQINLIDAARRARVRRFVPSEFEGAVGHRPEASDPLDNDSSTARDLLQRWSQSRSFPMRFTVFSCGVFYERFAPGGLQAYGMGAAWRLQNQGSYMVDVEFGTGDIPATDSRGHQVYLVLTSAYDVAKYVAAAVEMGIDNWPPEFRVLGARLTTHGLVQIFEELRRFNFQVNARPYHEIVSWLQYFEENNEQEKWYFMQHLLQTANGRYTFGNPNLSDMVDFRPVGFREWLREAWGPAQ</sequence>
<name>M7SHA4_EUTLA</name>
<dbReference type="EMBL" id="KB706803">
    <property type="protein sequence ID" value="EMR65664.1"/>
    <property type="molecule type" value="Genomic_DNA"/>
</dbReference>
<dbReference type="HOGENOM" id="CLU_044876_4_0_1"/>
<dbReference type="PANTHER" id="PTHR47706">
    <property type="entry name" value="NMRA-LIKE FAMILY PROTEIN"/>
    <property type="match status" value="1"/>
</dbReference>
<comment type="similarity">
    <text evidence="1">Belongs to the NmrA-type oxidoreductase family. Isoflavone reductase subfamily.</text>
</comment>
<evidence type="ECO:0000313" key="6">
    <source>
        <dbReference type="Proteomes" id="UP000012174"/>
    </source>
</evidence>
<dbReference type="PANTHER" id="PTHR47706:SF5">
    <property type="entry name" value="ISOFLAVONE REDUCTASE"/>
    <property type="match status" value="1"/>
</dbReference>
<keyword evidence="3" id="KW-0560">Oxidoreductase</keyword>
<keyword evidence="6" id="KW-1185">Reference proteome</keyword>
<dbReference type="SUPFAM" id="SSF51735">
    <property type="entry name" value="NAD(P)-binding Rossmann-fold domains"/>
    <property type="match status" value="1"/>
</dbReference>
<evidence type="ECO:0000256" key="3">
    <source>
        <dbReference type="ARBA" id="ARBA00023002"/>
    </source>
</evidence>
<proteinExistence type="inferred from homology"/>
<gene>
    <name evidence="5" type="ORF">UCREL1_7334</name>
</gene>
<evidence type="ECO:0000259" key="4">
    <source>
        <dbReference type="Pfam" id="PF13460"/>
    </source>
</evidence>
<dbReference type="GO" id="GO:0016491">
    <property type="term" value="F:oxidoreductase activity"/>
    <property type="evidence" value="ECO:0007669"/>
    <property type="project" value="UniProtKB-KW"/>
</dbReference>